<proteinExistence type="predicted"/>
<evidence type="ECO:0000313" key="2">
    <source>
        <dbReference type="EnsemblMetazoa" id="AARA006162-PA"/>
    </source>
</evidence>
<protein>
    <submittedName>
        <fullName evidence="2">Uncharacterized protein</fullName>
    </submittedName>
</protein>
<name>A0A182HXY4_ANOAR</name>
<keyword evidence="3" id="KW-1185">Reference proteome</keyword>
<accession>A0A182HXY4</accession>
<feature type="region of interest" description="Disordered" evidence="1">
    <location>
        <begin position="39"/>
        <end position="63"/>
    </location>
</feature>
<sequence>MPNGGCAAIMCEDEMKICSWLADATSYRCTVRVIGCTAGQSNACGRGRTKKQMQRQERQQQQR</sequence>
<feature type="compositionally biased region" description="Basic and acidic residues" evidence="1">
    <location>
        <begin position="54"/>
        <end position="63"/>
    </location>
</feature>
<reference evidence="2" key="1">
    <citation type="submission" date="2022-08" db="UniProtKB">
        <authorList>
            <consortium name="EnsemblMetazoa"/>
        </authorList>
    </citation>
    <scope>IDENTIFICATION</scope>
    <source>
        <strain evidence="2">Dongola</strain>
    </source>
</reference>
<dbReference type="EnsemblMetazoa" id="AARA006162-RA">
    <property type="protein sequence ID" value="AARA006162-PA"/>
    <property type="gene ID" value="AARA006162"/>
</dbReference>
<evidence type="ECO:0000256" key="1">
    <source>
        <dbReference type="SAM" id="MobiDB-lite"/>
    </source>
</evidence>
<organism evidence="2 3">
    <name type="scientific">Anopheles arabiensis</name>
    <name type="common">Mosquito</name>
    <dbReference type="NCBI Taxonomy" id="7173"/>
    <lineage>
        <taxon>Eukaryota</taxon>
        <taxon>Metazoa</taxon>
        <taxon>Ecdysozoa</taxon>
        <taxon>Arthropoda</taxon>
        <taxon>Hexapoda</taxon>
        <taxon>Insecta</taxon>
        <taxon>Pterygota</taxon>
        <taxon>Neoptera</taxon>
        <taxon>Endopterygota</taxon>
        <taxon>Diptera</taxon>
        <taxon>Nematocera</taxon>
        <taxon>Culicoidea</taxon>
        <taxon>Culicidae</taxon>
        <taxon>Anophelinae</taxon>
        <taxon>Anopheles</taxon>
    </lineage>
</organism>
<dbReference type="AlphaFoldDB" id="A0A182HXY4"/>
<dbReference type="EMBL" id="APCN01008694">
    <property type="status" value="NOT_ANNOTATED_CDS"/>
    <property type="molecule type" value="Genomic_DNA"/>
</dbReference>
<dbReference type="Proteomes" id="UP000075840">
    <property type="component" value="Unassembled WGS sequence"/>
</dbReference>
<dbReference type="VEuPathDB" id="VectorBase:AARA006162"/>
<evidence type="ECO:0000313" key="3">
    <source>
        <dbReference type="Proteomes" id="UP000075840"/>
    </source>
</evidence>